<organism evidence="4 5">
    <name type="scientific">Bradyrhizobium jicamae</name>
    <dbReference type="NCBI Taxonomy" id="280332"/>
    <lineage>
        <taxon>Bacteria</taxon>
        <taxon>Pseudomonadati</taxon>
        <taxon>Pseudomonadota</taxon>
        <taxon>Alphaproteobacteria</taxon>
        <taxon>Hyphomicrobiales</taxon>
        <taxon>Nitrobacteraceae</taxon>
        <taxon>Bradyrhizobium</taxon>
    </lineage>
</organism>
<comment type="caution">
    <text evidence="4">The sequence shown here is derived from an EMBL/GenBank/DDBJ whole genome shotgun (WGS) entry which is preliminary data.</text>
</comment>
<dbReference type="CDD" id="cd04730">
    <property type="entry name" value="NPD_like"/>
    <property type="match status" value="1"/>
</dbReference>
<name>A0ABS5FEN0_9BRAD</name>
<evidence type="ECO:0000256" key="3">
    <source>
        <dbReference type="ARBA" id="ARBA00023002"/>
    </source>
</evidence>
<dbReference type="Gene3D" id="3.20.20.70">
    <property type="entry name" value="Aldolase class I"/>
    <property type="match status" value="1"/>
</dbReference>
<dbReference type="Proteomes" id="UP001315278">
    <property type="component" value="Unassembled WGS sequence"/>
</dbReference>
<evidence type="ECO:0000256" key="1">
    <source>
        <dbReference type="ARBA" id="ARBA00022630"/>
    </source>
</evidence>
<proteinExistence type="predicted"/>
<reference evidence="5" key="1">
    <citation type="journal article" date="2021" name="ISME J.">
        <title>Evolutionary origin and ecological implication of a unique nif island in free-living Bradyrhizobium lineages.</title>
        <authorList>
            <person name="Tao J."/>
        </authorList>
    </citation>
    <scope>NUCLEOTIDE SEQUENCE [LARGE SCALE GENOMIC DNA]</scope>
    <source>
        <strain evidence="5">SZCCT0434</strain>
    </source>
</reference>
<gene>
    <name evidence="4" type="ORF">JQ615_07620</name>
</gene>
<keyword evidence="2" id="KW-0288">FMN</keyword>
<dbReference type="RefSeq" id="WP_212492194.1">
    <property type="nucleotide sequence ID" value="NZ_JAFCJH010000005.1"/>
</dbReference>
<keyword evidence="5" id="KW-1185">Reference proteome</keyword>
<dbReference type="PANTHER" id="PTHR32332:SF20">
    <property type="entry name" value="2-NITROPROPANE DIOXYGENASE-LIKE PROTEIN"/>
    <property type="match status" value="1"/>
</dbReference>
<dbReference type="GO" id="GO:0004497">
    <property type="term" value="F:monooxygenase activity"/>
    <property type="evidence" value="ECO:0007669"/>
    <property type="project" value="UniProtKB-KW"/>
</dbReference>
<dbReference type="InterPro" id="IPR004136">
    <property type="entry name" value="NMO"/>
</dbReference>
<evidence type="ECO:0000313" key="4">
    <source>
        <dbReference type="EMBL" id="MBR0795251.1"/>
    </source>
</evidence>
<dbReference type="PANTHER" id="PTHR32332">
    <property type="entry name" value="2-NITROPROPANE DIOXYGENASE"/>
    <property type="match status" value="1"/>
</dbReference>
<dbReference type="Pfam" id="PF03060">
    <property type="entry name" value="NMO"/>
    <property type="match status" value="1"/>
</dbReference>
<sequence>MIATRFTELVGCAVPIQQAGMGAGSPPELAAAVSQAGALGMLGTARPGLTPATLADLLERTRLLTDRPFGVNFIVAPIFLNGSATRPPLDLTCIEIAARAAKVVEFFYGEPERRFVEMAHAGGALACWQVGSREEAVAAAQAGCDFVVAQGIEAGGHVRGKTPMMTLLREVISAVDVPVLAAGGIGTGEAVTAALAAGADGVRVGTRFVAAAEAAVHPEYVAALIGAEAQDTAYTEVFSATWPEAPHRVLRSAIAAAEAFQGDIVGETSRLDGTRIPILRFGSGVPDKTTTGAIGAMAL</sequence>
<keyword evidence="3" id="KW-0560">Oxidoreductase</keyword>
<evidence type="ECO:0000256" key="2">
    <source>
        <dbReference type="ARBA" id="ARBA00022643"/>
    </source>
</evidence>
<keyword evidence="1" id="KW-0285">Flavoprotein</keyword>
<dbReference type="SUPFAM" id="SSF51412">
    <property type="entry name" value="Inosine monophosphate dehydrogenase (IMPDH)"/>
    <property type="match status" value="1"/>
</dbReference>
<evidence type="ECO:0000313" key="5">
    <source>
        <dbReference type="Proteomes" id="UP001315278"/>
    </source>
</evidence>
<protein>
    <submittedName>
        <fullName evidence="4">Nitronate monooxygenase</fullName>
    </submittedName>
</protein>
<dbReference type="EMBL" id="JAFCJH010000005">
    <property type="protein sequence ID" value="MBR0795251.1"/>
    <property type="molecule type" value="Genomic_DNA"/>
</dbReference>
<accession>A0ABS5FEN0</accession>
<dbReference type="InterPro" id="IPR013785">
    <property type="entry name" value="Aldolase_TIM"/>
</dbReference>
<keyword evidence="4" id="KW-0503">Monooxygenase</keyword>